<evidence type="ECO:0000256" key="3">
    <source>
        <dbReference type="ARBA" id="ARBA00022630"/>
    </source>
</evidence>
<dbReference type="Proteomes" id="UP000184356">
    <property type="component" value="Unassembled WGS sequence"/>
</dbReference>
<evidence type="ECO:0000256" key="5">
    <source>
        <dbReference type="ARBA" id="ARBA00023002"/>
    </source>
</evidence>
<protein>
    <recommendedName>
        <fullName evidence="7">FAD dependent oxidoreductase domain-containing protein</fullName>
    </recommendedName>
</protein>
<dbReference type="PIRSF" id="PIRSF000189">
    <property type="entry name" value="D-aa_oxidase"/>
    <property type="match status" value="1"/>
</dbReference>
<dbReference type="VEuPathDB" id="FungiDB:ASPSYDRAFT_73514"/>
<comment type="cofactor">
    <cofactor evidence="1 6">
        <name>FAD</name>
        <dbReference type="ChEBI" id="CHEBI:57692"/>
    </cofactor>
</comment>
<feature type="binding site" evidence="6">
    <location>
        <position position="326"/>
    </location>
    <ligand>
        <name>D-dopa</name>
        <dbReference type="ChEBI" id="CHEBI:149689"/>
    </ligand>
</feature>
<feature type="binding site" evidence="6">
    <location>
        <position position="299"/>
    </location>
    <ligand>
        <name>D-dopa</name>
        <dbReference type="ChEBI" id="CHEBI:149689"/>
    </ligand>
</feature>
<dbReference type="OrthoDB" id="2015447at2759"/>
<dbReference type="SUPFAM" id="SSF54373">
    <property type="entry name" value="FAD-linked reductases, C-terminal domain"/>
    <property type="match status" value="1"/>
</dbReference>
<dbReference type="PROSITE" id="PS00677">
    <property type="entry name" value="DAO"/>
    <property type="match status" value="1"/>
</dbReference>
<evidence type="ECO:0000256" key="1">
    <source>
        <dbReference type="ARBA" id="ARBA00001974"/>
    </source>
</evidence>
<dbReference type="GeneID" id="63766787"/>
<dbReference type="Pfam" id="PF01266">
    <property type="entry name" value="DAO"/>
    <property type="match status" value="1"/>
</dbReference>
<feature type="binding site" evidence="6">
    <location>
        <position position="195"/>
    </location>
    <ligand>
        <name>FAD</name>
        <dbReference type="ChEBI" id="CHEBI:57692"/>
    </ligand>
</feature>
<dbReference type="PANTHER" id="PTHR11530:SF11">
    <property type="entry name" value="D-ASPARTATE OXIDASE"/>
    <property type="match status" value="1"/>
</dbReference>
<dbReference type="GO" id="GO:0005737">
    <property type="term" value="C:cytoplasm"/>
    <property type="evidence" value="ECO:0007669"/>
    <property type="project" value="TreeGrafter"/>
</dbReference>
<evidence type="ECO:0000256" key="4">
    <source>
        <dbReference type="ARBA" id="ARBA00022827"/>
    </source>
</evidence>
<dbReference type="InterPro" id="IPR006181">
    <property type="entry name" value="D-amino_acid_oxidase_CS"/>
</dbReference>
<name>A0A1L9T0H9_9EURO</name>
<dbReference type="STRING" id="1036612.A0A1L9T0H9"/>
<organism evidence="8 9">
    <name type="scientific">Aspergillus sydowii CBS 593.65</name>
    <dbReference type="NCBI Taxonomy" id="1036612"/>
    <lineage>
        <taxon>Eukaryota</taxon>
        <taxon>Fungi</taxon>
        <taxon>Dikarya</taxon>
        <taxon>Ascomycota</taxon>
        <taxon>Pezizomycotina</taxon>
        <taxon>Eurotiomycetes</taxon>
        <taxon>Eurotiomycetidae</taxon>
        <taxon>Eurotiales</taxon>
        <taxon>Aspergillaceae</taxon>
        <taxon>Aspergillus</taxon>
        <taxon>Aspergillus subgen. Nidulantes</taxon>
    </lineage>
</organism>
<dbReference type="InterPro" id="IPR006076">
    <property type="entry name" value="FAD-dep_OxRdtase"/>
</dbReference>
<keyword evidence="5" id="KW-0560">Oxidoreductase</keyword>
<keyword evidence="4 6" id="KW-0274">FAD</keyword>
<proteinExistence type="inferred from homology"/>
<reference evidence="9" key="1">
    <citation type="journal article" date="2017" name="Genome Biol.">
        <title>Comparative genomics reveals high biological diversity and specific adaptations in the industrially and medically important fungal genus Aspergillus.</title>
        <authorList>
            <person name="de Vries R.P."/>
            <person name="Riley R."/>
            <person name="Wiebenga A."/>
            <person name="Aguilar-Osorio G."/>
            <person name="Amillis S."/>
            <person name="Uchima C.A."/>
            <person name="Anderluh G."/>
            <person name="Asadollahi M."/>
            <person name="Askin M."/>
            <person name="Barry K."/>
            <person name="Battaglia E."/>
            <person name="Bayram O."/>
            <person name="Benocci T."/>
            <person name="Braus-Stromeyer S.A."/>
            <person name="Caldana C."/>
            <person name="Canovas D."/>
            <person name="Cerqueira G.C."/>
            <person name="Chen F."/>
            <person name="Chen W."/>
            <person name="Choi C."/>
            <person name="Clum A."/>
            <person name="Dos Santos R.A."/>
            <person name="Damasio A.R."/>
            <person name="Diallinas G."/>
            <person name="Emri T."/>
            <person name="Fekete E."/>
            <person name="Flipphi M."/>
            <person name="Freyberg S."/>
            <person name="Gallo A."/>
            <person name="Gournas C."/>
            <person name="Habgood R."/>
            <person name="Hainaut M."/>
            <person name="Harispe M.L."/>
            <person name="Henrissat B."/>
            <person name="Hilden K.S."/>
            <person name="Hope R."/>
            <person name="Hossain A."/>
            <person name="Karabika E."/>
            <person name="Karaffa L."/>
            <person name="Karanyi Z."/>
            <person name="Krasevec N."/>
            <person name="Kuo A."/>
            <person name="Kusch H."/>
            <person name="LaButti K."/>
            <person name="Lagendijk E.L."/>
            <person name="Lapidus A."/>
            <person name="Levasseur A."/>
            <person name="Lindquist E."/>
            <person name="Lipzen A."/>
            <person name="Logrieco A.F."/>
            <person name="MacCabe A."/>
            <person name="Maekelae M.R."/>
            <person name="Malavazi I."/>
            <person name="Melin P."/>
            <person name="Meyer V."/>
            <person name="Mielnichuk N."/>
            <person name="Miskei M."/>
            <person name="Molnar A.P."/>
            <person name="Mule G."/>
            <person name="Ngan C.Y."/>
            <person name="Orejas M."/>
            <person name="Orosz E."/>
            <person name="Ouedraogo J.P."/>
            <person name="Overkamp K.M."/>
            <person name="Park H.-S."/>
            <person name="Perrone G."/>
            <person name="Piumi F."/>
            <person name="Punt P.J."/>
            <person name="Ram A.F."/>
            <person name="Ramon A."/>
            <person name="Rauscher S."/>
            <person name="Record E."/>
            <person name="Riano-Pachon D.M."/>
            <person name="Robert V."/>
            <person name="Roehrig J."/>
            <person name="Ruller R."/>
            <person name="Salamov A."/>
            <person name="Salih N.S."/>
            <person name="Samson R.A."/>
            <person name="Sandor E."/>
            <person name="Sanguinetti M."/>
            <person name="Schuetze T."/>
            <person name="Sepcic K."/>
            <person name="Shelest E."/>
            <person name="Sherlock G."/>
            <person name="Sophianopoulou V."/>
            <person name="Squina F.M."/>
            <person name="Sun H."/>
            <person name="Susca A."/>
            <person name="Todd R.B."/>
            <person name="Tsang A."/>
            <person name="Unkles S.E."/>
            <person name="van de Wiele N."/>
            <person name="van Rossen-Uffink D."/>
            <person name="Oliveira J.V."/>
            <person name="Vesth T.C."/>
            <person name="Visser J."/>
            <person name="Yu J.-H."/>
            <person name="Zhou M."/>
            <person name="Andersen M.R."/>
            <person name="Archer D.B."/>
            <person name="Baker S.E."/>
            <person name="Benoit I."/>
            <person name="Brakhage A.A."/>
            <person name="Braus G.H."/>
            <person name="Fischer R."/>
            <person name="Frisvad J.C."/>
            <person name="Goldman G.H."/>
            <person name="Houbraken J."/>
            <person name="Oakley B."/>
            <person name="Pocsi I."/>
            <person name="Scazzocchio C."/>
            <person name="Seiboth B."/>
            <person name="vanKuyk P.A."/>
            <person name="Wortman J."/>
            <person name="Dyer P.S."/>
            <person name="Grigoriev I.V."/>
        </authorList>
    </citation>
    <scope>NUCLEOTIDE SEQUENCE [LARGE SCALE GENOMIC DNA]</scope>
    <source>
        <strain evidence="9">CBS 593.65</strain>
    </source>
</reference>
<dbReference type="GO" id="GO:0019478">
    <property type="term" value="P:D-amino acid catabolic process"/>
    <property type="evidence" value="ECO:0007669"/>
    <property type="project" value="TreeGrafter"/>
</dbReference>
<evidence type="ECO:0000256" key="2">
    <source>
        <dbReference type="ARBA" id="ARBA00006730"/>
    </source>
</evidence>
<keyword evidence="3" id="KW-0285">Flavoprotein</keyword>
<dbReference type="EMBL" id="KV878599">
    <property type="protein sequence ID" value="OJJ52972.1"/>
    <property type="molecule type" value="Genomic_DNA"/>
</dbReference>
<evidence type="ECO:0000259" key="7">
    <source>
        <dbReference type="Pfam" id="PF01266"/>
    </source>
</evidence>
<evidence type="ECO:0000256" key="6">
    <source>
        <dbReference type="PIRSR" id="PIRSR000189-1"/>
    </source>
</evidence>
<dbReference type="Gene3D" id="3.40.50.720">
    <property type="entry name" value="NAD(P)-binding Rossmann-like Domain"/>
    <property type="match status" value="1"/>
</dbReference>
<keyword evidence="9" id="KW-1185">Reference proteome</keyword>
<dbReference type="SUPFAM" id="SSF51971">
    <property type="entry name" value="Nucleotide-binding domain"/>
    <property type="match status" value="1"/>
</dbReference>
<comment type="similarity">
    <text evidence="2">Belongs to the DAMOX/DASOX family.</text>
</comment>
<dbReference type="PANTHER" id="PTHR11530">
    <property type="entry name" value="D-AMINO ACID OXIDASE"/>
    <property type="match status" value="1"/>
</dbReference>
<evidence type="ECO:0000313" key="8">
    <source>
        <dbReference type="EMBL" id="OJJ52972.1"/>
    </source>
</evidence>
<dbReference type="Gene3D" id="3.30.9.10">
    <property type="entry name" value="D-Amino Acid Oxidase, subunit A, domain 2"/>
    <property type="match status" value="1"/>
</dbReference>
<evidence type="ECO:0000313" key="9">
    <source>
        <dbReference type="Proteomes" id="UP000184356"/>
    </source>
</evidence>
<feature type="domain" description="FAD dependent oxidoreductase" evidence="7">
    <location>
        <begin position="4"/>
        <end position="341"/>
    </location>
</feature>
<dbReference type="AlphaFoldDB" id="A0A1L9T0H9"/>
<dbReference type="GO" id="GO:0071949">
    <property type="term" value="F:FAD binding"/>
    <property type="evidence" value="ECO:0007669"/>
    <property type="project" value="InterPro"/>
</dbReference>
<sequence length="355" mass="39735">MAQITIVGAGIVGMATASMLSRHHKVTIVARNLPGDKPSIEWASPWAGVSFIAGGCSSPAEAKMQLDAFAELWRWSDAYPESSIKKIPIEDFHDDKTEDDIWWKEYMPEFRFLPPESLPKGAKLGTACKYLAQGPKKQLYCTNHLTDKSLILNPDIFLPWLRQRLESMGVQFKRMTLNSLSEARSLGHDVLVNATGFGSLTLNDVRDQNVELIRGQTMLVRSNYDKLFMRDTGDTYTYVIPRLDGTAILGGTRHKGSADPNPDWDLCQDIVKRVNKNLPNHFSSNLQDYQIVRHNVGIRPSRINGVRVEREIKDGQVIVHAYGVAGGGYIFSFGIARAARDLVEGYLFPHHPAKL</sequence>
<gene>
    <name evidence="8" type="ORF">ASPSYDRAFT_73514</name>
</gene>
<accession>A0A1L9T0H9</accession>
<dbReference type="RefSeq" id="XP_040696778.1">
    <property type="nucleotide sequence ID" value="XM_040850714.1"/>
</dbReference>
<dbReference type="GO" id="GO:0003884">
    <property type="term" value="F:D-amino-acid oxidase activity"/>
    <property type="evidence" value="ECO:0007669"/>
    <property type="project" value="InterPro"/>
</dbReference>
<dbReference type="InterPro" id="IPR023209">
    <property type="entry name" value="DAO"/>
</dbReference>